<dbReference type="PROSITE" id="PS51664">
    <property type="entry name" value="YCAO"/>
    <property type="match status" value="1"/>
</dbReference>
<feature type="domain" description="YcaO" evidence="1">
    <location>
        <begin position="60"/>
        <end position="506"/>
    </location>
</feature>
<evidence type="ECO:0000259" key="1">
    <source>
        <dbReference type="PROSITE" id="PS51664"/>
    </source>
</evidence>
<dbReference type="PANTHER" id="PTHR37809">
    <property type="entry name" value="RIBOSOMAL PROTEIN S12 METHYLTHIOTRANSFERASE ACCESSORY FACTOR YCAO"/>
    <property type="match status" value="1"/>
</dbReference>
<evidence type="ECO:0000313" key="2">
    <source>
        <dbReference type="EMBL" id="CAA9330931.1"/>
    </source>
</evidence>
<reference evidence="2" key="1">
    <citation type="submission" date="2020-02" db="EMBL/GenBank/DDBJ databases">
        <authorList>
            <person name="Meier V. D."/>
        </authorList>
    </citation>
    <scope>NUCLEOTIDE SEQUENCE</scope>
    <source>
        <strain evidence="2">AVDCRST_MAG07</strain>
    </source>
</reference>
<name>A0A6J4LFP2_9ACTN</name>
<dbReference type="Gene3D" id="3.30.1330.230">
    <property type="match status" value="2"/>
</dbReference>
<dbReference type="InterPro" id="IPR003776">
    <property type="entry name" value="YcaO-like_dom"/>
</dbReference>
<dbReference type="EMBL" id="CADCUB010000091">
    <property type="protein sequence ID" value="CAA9330931.1"/>
    <property type="molecule type" value="Genomic_DNA"/>
</dbReference>
<dbReference type="Pfam" id="PF02624">
    <property type="entry name" value="YcaO"/>
    <property type="match status" value="1"/>
</dbReference>
<gene>
    <name evidence="2" type="ORF">AVDCRST_MAG07-1776</name>
</gene>
<proteinExistence type="predicted"/>
<dbReference type="AlphaFoldDB" id="A0A6J4LFP2"/>
<sequence>MPDVAQDLPVLEAAAAAYRAALPPGEVEEFPVRGLDPVECAVWSVTLHPEAGSPGAGGHGYGQTEQEARVGALGEMTEVTRSAATLAPQPRTTASYAELVRREGRDRVVDPRTLCLEAGSAYDDDRPLSWWPMTRLADGSSAWVPAEFVASTDADVPAGPPAPGWLTTIISNGLGAGAGAQARERAVGHALLELLQRDGNGLSFRAMDRGVVVDLDELADPGVRALLDQLAAGGVDVVVKLASTDFGICDVYAVGTGADEHNPVMATACGEAAHPDRERAVRKALLEFVAARTRKAFTHGPLDAVRAAAPPGYLERYTASTPLDRSAEEDRALSAMLAWTDLDVSALRDLLSSTVLSRRTSVALSALPTTTVGDSADLLADVSERLRAAGLDVLVADFPSPDGSVHAVKAVVPGLEVETMSYGRIGERGVRRLLDRDDDRAGMVAVGSAPPAPGWAPVHLTAEAQERLGGPAWLDRERVDAVVGALYPLYREPGRHAAPLLRAARA</sequence>
<dbReference type="PANTHER" id="PTHR37809:SF1">
    <property type="entry name" value="RIBOSOMAL PROTEIN S12 METHYLTHIOTRANSFERASE ACCESSORY FACTOR YCAO"/>
    <property type="match status" value="1"/>
</dbReference>
<protein>
    <recommendedName>
        <fullName evidence="1">YcaO domain-containing protein</fullName>
    </recommendedName>
</protein>
<accession>A0A6J4LFP2</accession>
<organism evidence="2">
    <name type="scientific">uncultured Frankineae bacterium</name>
    <dbReference type="NCBI Taxonomy" id="437475"/>
    <lineage>
        <taxon>Bacteria</taxon>
        <taxon>Bacillati</taxon>
        <taxon>Actinomycetota</taxon>
        <taxon>Actinomycetes</taxon>
        <taxon>Frankiales</taxon>
        <taxon>environmental samples</taxon>
    </lineage>
</organism>